<evidence type="ECO:0000256" key="1">
    <source>
        <dbReference type="SAM" id="Phobius"/>
    </source>
</evidence>
<evidence type="ECO:0000313" key="2">
    <source>
        <dbReference type="EMBL" id="RAV08909.1"/>
    </source>
</evidence>
<feature type="transmembrane region" description="Helical" evidence="1">
    <location>
        <begin position="61"/>
        <end position="82"/>
    </location>
</feature>
<reference evidence="2 3" key="1">
    <citation type="journal article" date="2009" name="Int. J. Syst. Evol. Microbiol.">
        <title>Paenibacillus contaminans sp. nov., isolated from a contaminated laboratory plate.</title>
        <authorList>
            <person name="Chou J.H."/>
            <person name="Lee J.H."/>
            <person name="Lin M.C."/>
            <person name="Chang P.S."/>
            <person name="Arun A.B."/>
            <person name="Young C.C."/>
            <person name="Chen W.M."/>
        </authorList>
    </citation>
    <scope>NUCLEOTIDE SEQUENCE [LARGE SCALE GENOMIC DNA]</scope>
    <source>
        <strain evidence="2 3">CKOBP-6</strain>
    </source>
</reference>
<dbReference type="RefSeq" id="WP_113036718.1">
    <property type="nucleotide sequence ID" value="NZ_QMFB01000054.1"/>
</dbReference>
<keyword evidence="1" id="KW-1133">Transmembrane helix</keyword>
<feature type="transmembrane region" description="Helical" evidence="1">
    <location>
        <begin position="114"/>
        <end position="138"/>
    </location>
</feature>
<name>A0A329LMF4_9BACL</name>
<dbReference type="Proteomes" id="UP000250369">
    <property type="component" value="Unassembled WGS sequence"/>
</dbReference>
<protein>
    <submittedName>
        <fullName evidence="2">ABC transporter permease</fullName>
    </submittedName>
</protein>
<dbReference type="EMBL" id="QMFB01000054">
    <property type="protein sequence ID" value="RAV08909.1"/>
    <property type="molecule type" value="Genomic_DNA"/>
</dbReference>
<feature type="transmembrane region" description="Helical" evidence="1">
    <location>
        <begin position="150"/>
        <end position="170"/>
    </location>
</feature>
<keyword evidence="3" id="KW-1185">Reference proteome</keyword>
<gene>
    <name evidence="2" type="ORF">DQG23_40415</name>
</gene>
<sequence length="255" mass="27040">MKKALAAEFSKLLSLPTIWIAVVVGILVAPAIAVIRSFQELSEITKGVQTAVEYPIGFEELGFGVMGVIIVGIIAISSEYFTESEESGSGGRQMTTSLTANPSRIRFLLSKATAVATVSAILAIIAIILTMIVVQIILVEHAPALGITDISRLIGVVCYWVLTALLALGITILTRHAALPLAVLMLNSSVVTVTYLLTRITSLANYLPDMAGIRMFHEIEDAGSTLTPLGGGAVMTAWVAALLLIGTITFCRRDV</sequence>
<dbReference type="AlphaFoldDB" id="A0A329LMF4"/>
<keyword evidence="1" id="KW-0812">Transmembrane</keyword>
<dbReference type="Pfam" id="PF12730">
    <property type="entry name" value="ABC2_membrane_4"/>
    <property type="match status" value="1"/>
</dbReference>
<evidence type="ECO:0000313" key="3">
    <source>
        <dbReference type="Proteomes" id="UP000250369"/>
    </source>
</evidence>
<keyword evidence="1" id="KW-0472">Membrane</keyword>
<organism evidence="2 3">
    <name type="scientific">Paenibacillus contaminans</name>
    <dbReference type="NCBI Taxonomy" id="450362"/>
    <lineage>
        <taxon>Bacteria</taxon>
        <taxon>Bacillati</taxon>
        <taxon>Bacillota</taxon>
        <taxon>Bacilli</taxon>
        <taxon>Bacillales</taxon>
        <taxon>Paenibacillaceae</taxon>
        <taxon>Paenibacillus</taxon>
    </lineage>
</organism>
<dbReference type="OrthoDB" id="3294220at2"/>
<comment type="caution">
    <text evidence="2">The sequence shown here is derived from an EMBL/GenBank/DDBJ whole genome shotgun (WGS) entry which is preliminary data.</text>
</comment>
<feature type="transmembrane region" description="Helical" evidence="1">
    <location>
        <begin position="229"/>
        <end position="251"/>
    </location>
</feature>
<accession>A0A329LMF4</accession>
<proteinExistence type="predicted"/>
<feature type="transmembrane region" description="Helical" evidence="1">
    <location>
        <begin position="177"/>
        <end position="197"/>
    </location>
</feature>
<feature type="transmembrane region" description="Helical" evidence="1">
    <location>
        <begin position="12"/>
        <end position="35"/>
    </location>
</feature>